<sequence>MRRPPGAHSLAVVKEQLTASPPTLLRTVLRVAVIVCVAAAVLIVELTSSRGVSWRLITFTYQANLLAAAYYLWTLASPRADARIGLRGAVVLYVVMAGVIWNLFLTEHSMGYTTANFLLHVAVPVLVIADWLLVGRGATPTSWWYPVAWLAYPAAYLVLALLVLNTAGRRAPYYFLDPGSVGAPTVMLNVAMLAVCVLAAGYALLAVNRGATVLRTDAA</sequence>
<feature type="transmembrane region" description="Helical" evidence="1">
    <location>
        <begin position="27"/>
        <end position="46"/>
    </location>
</feature>
<dbReference type="STRING" id="350054.Mflv_3299"/>
<feature type="transmembrane region" description="Helical" evidence="1">
    <location>
        <begin position="117"/>
        <end position="135"/>
    </location>
</feature>
<evidence type="ECO:0000313" key="2">
    <source>
        <dbReference type="EMBL" id="ABP45776.1"/>
    </source>
</evidence>
<dbReference type="EMBL" id="CP000656">
    <property type="protein sequence ID" value="ABP45776.1"/>
    <property type="molecule type" value="Genomic_DNA"/>
</dbReference>
<evidence type="ECO:0008006" key="3">
    <source>
        <dbReference type="Google" id="ProtNLM"/>
    </source>
</evidence>
<name>A4TAJ2_MYCGI</name>
<keyword evidence="1" id="KW-0812">Transmembrane</keyword>
<keyword evidence="1" id="KW-0472">Membrane</keyword>
<dbReference type="KEGG" id="mgi:Mflv_3299"/>
<feature type="transmembrane region" description="Helical" evidence="1">
    <location>
        <begin position="147"/>
        <end position="166"/>
    </location>
</feature>
<reference evidence="2" key="2">
    <citation type="journal article" date="2013" name="PLoS ONE">
        <title>A Gene Expression Study of the Activities of Aromatic Ring-Cleavage Dioxygenases in Mycobacterium gilvum PYR-GCK to Changes in Salinity and pH during Pyrene Degradation.</title>
        <authorList>
            <person name="Badejo A.C."/>
            <person name="Badejo A.O."/>
            <person name="Shin K.H."/>
            <person name="Chai Y.G."/>
        </authorList>
    </citation>
    <scope>NUCLEOTIDE SEQUENCE [LARGE SCALE GENOMIC DNA]</scope>
    <source>
        <strain evidence="2">PYR-GCK</strain>
    </source>
</reference>
<protein>
    <recommendedName>
        <fullName evidence="3">Integral membrane protein</fullName>
    </recommendedName>
</protein>
<gene>
    <name evidence="2" type="ordered locus">Mflv_3299</name>
</gene>
<organism evidence="2">
    <name type="scientific">Mycolicibacterium gilvum (strain PYR-GCK)</name>
    <name type="common">Mycobacterium gilvum (strain PYR-GCK)</name>
    <dbReference type="NCBI Taxonomy" id="350054"/>
    <lineage>
        <taxon>Bacteria</taxon>
        <taxon>Bacillati</taxon>
        <taxon>Actinomycetota</taxon>
        <taxon>Actinomycetes</taxon>
        <taxon>Mycobacteriales</taxon>
        <taxon>Mycobacteriaceae</taxon>
        <taxon>Mycolicibacterium</taxon>
    </lineage>
</organism>
<dbReference type="eggNOG" id="ENOG5030IAZ">
    <property type="taxonomic scope" value="Bacteria"/>
</dbReference>
<proteinExistence type="predicted"/>
<dbReference type="AlphaFoldDB" id="A4TAJ2"/>
<reference evidence="2" key="1">
    <citation type="submission" date="2007-04" db="EMBL/GenBank/DDBJ databases">
        <authorList>
            <consortium name="US DOE Joint Genome Institute"/>
            <person name="Copeland A."/>
            <person name="Lucas S."/>
            <person name="Lapidus A."/>
            <person name="Barry K."/>
            <person name="Detter J.C."/>
            <person name="Glavina del Rio T."/>
            <person name="Hammon N."/>
            <person name="Israni S."/>
            <person name="Dalin E."/>
            <person name="Tice H."/>
            <person name="Pitluck S."/>
            <person name="Chain P."/>
            <person name="Malfatti S."/>
            <person name="Shin M."/>
            <person name="Vergez L."/>
            <person name="Schmutz J."/>
            <person name="Larimer F."/>
            <person name="Land M."/>
            <person name="Hauser L."/>
            <person name="Kyrpides N."/>
            <person name="Mikhailova N."/>
            <person name="Miller C."/>
            <person name="Richardson P."/>
        </authorList>
    </citation>
    <scope>NUCLEOTIDE SEQUENCE</scope>
    <source>
        <strain evidence="2">PYR-GCK</strain>
    </source>
</reference>
<dbReference type="NCBIfam" id="NF038065">
    <property type="entry name" value="Pr6Pr"/>
    <property type="match status" value="1"/>
</dbReference>
<feature type="transmembrane region" description="Helical" evidence="1">
    <location>
        <begin position="186"/>
        <end position="205"/>
    </location>
</feature>
<dbReference type="OrthoDB" id="3261081at2"/>
<dbReference type="HOGENOM" id="CLU_1359164_0_0_11"/>
<feature type="transmembrane region" description="Helical" evidence="1">
    <location>
        <begin position="84"/>
        <end position="105"/>
    </location>
</feature>
<accession>A4TAJ2</accession>
<feature type="transmembrane region" description="Helical" evidence="1">
    <location>
        <begin position="52"/>
        <end position="72"/>
    </location>
</feature>
<keyword evidence="1" id="KW-1133">Transmembrane helix</keyword>
<dbReference type="InterPro" id="IPR049713">
    <property type="entry name" value="Pr6Pr-like"/>
</dbReference>
<evidence type="ECO:0000256" key="1">
    <source>
        <dbReference type="SAM" id="Phobius"/>
    </source>
</evidence>